<dbReference type="AlphaFoldDB" id="A0AAU9JTB9"/>
<gene>
    <name evidence="2" type="ORF">BSTOLATCC_MIC50228</name>
</gene>
<evidence type="ECO:0000313" key="2">
    <source>
        <dbReference type="EMBL" id="CAG9330120.1"/>
    </source>
</evidence>
<evidence type="ECO:0008006" key="4">
    <source>
        <dbReference type="Google" id="ProtNLM"/>
    </source>
</evidence>
<organism evidence="2 3">
    <name type="scientific">Blepharisma stoltei</name>
    <dbReference type="NCBI Taxonomy" id="1481888"/>
    <lineage>
        <taxon>Eukaryota</taxon>
        <taxon>Sar</taxon>
        <taxon>Alveolata</taxon>
        <taxon>Ciliophora</taxon>
        <taxon>Postciliodesmatophora</taxon>
        <taxon>Heterotrichea</taxon>
        <taxon>Heterotrichida</taxon>
        <taxon>Blepharismidae</taxon>
        <taxon>Blepharisma</taxon>
    </lineage>
</organism>
<dbReference type="EMBL" id="CAJZBQ010000050">
    <property type="protein sequence ID" value="CAG9330120.1"/>
    <property type="molecule type" value="Genomic_DNA"/>
</dbReference>
<feature type="chain" id="PRO_5043975726" description="Secreted protein" evidence="1">
    <location>
        <begin position="22"/>
        <end position="67"/>
    </location>
</feature>
<keyword evidence="1" id="KW-0732">Signal</keyword>
<evidence type="ECO:0000313" key="3">
    <source>
        <dbReference type="Proteomes" id="UP001162131"/>
    </source>
</evidence>
<proteinExistence type="predicted"/>
<sequence length="67" mass="7745">MFQCLLLIIVLSHLILAKICAEYQNSRLTKTSNCKFWVWAENGYSTGIRHPKKNCQISARLIKLAKH</sequence>
<evidence type="ECO:0000256" key="1">
    <source>
        <dbReference type="SAM" id="SignalP"/>
    </source>
</evidence>
<accession>A0AAU9JTB9</accession>
<keyword evidence="3" id="KW-1185">Reference proteome</keyword>
<comment type="caution">
    <text evidence="2">The sequence shown here is derived from an EMBL/GenBank/DDBJ whole genome shotgun (WGS) entry which is preliminary data.</text>
</comment>
<protein>
    <recommendedName>
        <fullName evidence="4">Secreted protein</fullName>
    </recommendedName>
</protein>
<name>A0AAU9JTB9_9CILI</name>
<feature type="signal peptide" evidence="1">
    <location>
        <begin position="1"/>
        <end position="21"/>
    </location>
</feature>
<reference evidence="2" key="1">
    <citation type="submission" date="2021-09" db="EMBL/GenBank/DDBJ databases">
        <authorList>
            <consortium name="AG Swart"/>
            <person name="Singh M."/>
            <person name="Singh A."/>
            <person name="Seah K."/>
            <person name="Emmerich C."/>
        </authorList>
    </citation>
    <scope>NUCLEOTIDE SEQUENCE</scope>
    <source>
        <strain evidence="2">ATCC30299</strain>
    </source>
</reference>
<dbReference type="Proteomes" id="UP001162131">
    <property type="component" value="Unassembled WGS sequence"/>
</dbReference>